<keyword evidence="2" id="KW-1185">Reference proteome</keyword>
<sequence>MNENTIDERFAIKITEQATSVRRQPLPPPALSDQRGQWCVMASQPAGTTDLL</sequence>
<accession>A0AAD5MP65</accession>
<proteinExistence type="predicted"/>
<name>A0AAD5MP65_PARTN</name>
<evidence type="ECO:0000313" key="1">
    <source>
        <dbReference type="EMBL" id="KAJ1347774.1"/>
    </source>
</evidence>
<dbReference type="Proteomes" id="UP001196413">
    <property type="component" value="Unassembled WGS sequence"/>
</dbReference>
<dbReference type="AlphaFoldDB" id="A0AAD5MP65"/>
<comment type="caution">
    <text evidence="1">The sequence shown here is derived from an EMBL/GenBank/DDBJ whole genome shotgun (WGS) entry which is preliminary data.</text>
</comment>
<dbReference type="EMBL" id="JAHQIW010000381">
    <property type="protein sequence ID" value="KAJ1347774.1"/>
    <property type="molecule type" value="Genomic_DNA"/>
</dbReference>
<evidence type="ECO:0000313" key="2">
    <source>
        <dbReference type="Proteomes" id="UP001196413"/>
    </source>
</evidence>
<protein>
    <submittedName>
        <fullName evidence="1">Uncharacterized protein</fullName>
    </submittedName>
</protein>
<organism evidence="1 2">
    <name type="scientific">Parelaphostrongylus tenuis</name>
    <name type="common">Meningeal worm</name>
    <dbReference type="NCBI Taxonomy" id="148309"/>
    <lineage>
        <taxon>Eukaryota</taxon>
        <taxon>Metazoa</taxon>
        <taxon>Ecdysozoa</taxon>
        <taxon>Nematoda</taxon>
        <taxon>Chromadorea</taxon>
        <taxon>Rhabditida</taxon>
        <taxon>Rhabditina</taxon>
        <taxon>Rhabditomorpha</taxon>
        <taxon>Strongyloidea</taxon>
        <taxon>Metastrongylidae</taxon>
        <taxon>Parelaphostrongylus</taxon>
    </lineage>
</organism>
<gene>
    <name evidence="1" type="ORF">KIN20_002927</name>
</gene>
<reference evidence="1" key="1">
    <citation type="submission" date="2021-06" db="EMBL/GenBank/DDBJ databases">
        <title>Parelaphostrongylus tenuis whole genome reference sequence.</title>
        <authorList>
            <person name="Garwood T.J."/>
            <person name="Larsen P.A."/>
            <person name="Fountain-Jones N.M."/>
            <person name="Garbe J.R."/>
            <person name="Macchietto M.G."/>
            <person name="Kania S.A."/>
            <person name="Gerhold R.W."/>
            <person name="Richards J.E."/>
            <person name="Wolf T.M."/>
        </authorList>
    </citation>
    <scope>NUCLEOTIDE SEQUENCE</scope>
    <source>
        <strain evidence="1">MNPRO001-30</strain>
        <tissue evidence="1">Meninges</tissue>
    </source>
</reference>